<reference evidence="3 4" key="1">
    <citation type="submission" date="2017-03" db="EMBL/GenBank/DDBJ databases">
        <title>Genome sequence of Sphingomonas mucosissima DSM 17494.</title>
        <authorList>
            <person name="Poehlein A."/>
            <person name="Wuebbeler J.H."/>
            <person name="Steinbuechel A."/>
            <person name="Daniel R."/>
        </authorList>
    </citation>
    <scope>NUCLEOTIDE SEQUENCE [LARGE SCALE GENOMIC DNA]</scope>
    <source>
        <strain evidence="3 4">DSM 17494</strain>
    </source>
</reference>
<accession>A0A245ZPM0</accession>
<dbReference type="InterPro" id="IPR021109">
    <property type="entry name" value="Peptidase_aspartic_dom_sf"/>
</dbReference>
<dbReference type="SUPFAM" id="SSF50630">
    <property type="entry name" value="Acid proteases"/>
    <property type="match status" value="2"/>
</dbReference>
<dbReference type="Proteomes" id="UP000197783">
    <property type="component" value="Unassembled WGS sequence"/>
</dbReference>
<dbReference type="Gene3D" id="2.40.70.10">
    <property type="entry name" value="Acid Proteases"/>
    <property type="match status" value="2"/>
</dbReference>
<dbReference type="AlphaFoldDB" id="A0A245ZPM0"/>
<evidence type="ECO:0000313" key="4">
    <source>
        <dbReference type="Proteomes" id="UP000197783"/>
    </source>
</evidence>
<evidence type="ECO:0000259" key="2">
    <source>
        <dbReference type="PROSITE" id="PS50175"/>
    </source>
</evidence>
<dbReference type="EMBL" id="NBBJ01000001">
    <property type="protein sequence ID" value="OWK31691.1"/>
    <property type="molecule type" value="Genomic_DNA"/>
</dbReference>
<comment type="caution">
    <text evidence="3">The sequence shown here is derived from an EMBL/GenBank/DDBJ whole genome shotgun (WGS) entry which is preliminary data.</text>
</comment>
<dbReference type="InterPro" id="IPR001969">
    <property type="entry name" value="Aspartic_peptidase_AS"/>
</dbReference>
<feature type="domain" description="Peptidase A2" evidence="2">
    <location>
        <begin position="106"/>
        <end position="121"/>
    </location>
</feature>
<dbReference type="GO" id="GO:0004190">
    <property type="term" value="F:aspartic-type endopeptidase activity"/>
    <property type="evidence" value="ECO:0007669"/>
    <property type="project" value="InterPro"/>
</dbReference>
<keyword evidence="1" id="KW-0378">Hydrolase</keyword>
<gene>
    <name evidence="3" type="ORF">SPMU_00090</name>
</gene>
<dbReference type="RefSeq" id="WP_245832633.1">
    <property type="nucleotide sequence ID" value="NZ_NBBJ01000001.1"/>
</dbReference>
<proteinExistence type="predicted"/>
<dbReference type="GO" id="GO:0006508">
    <property type="term" value="P:proteolysis"/>
    <property type="evidence" value="ECO:0007669"/>
    <property type="project" value="UniProtKB-KW"/>
</dbReference>
<name>A0A245ZPM0_9SPHN</name>
<dbReference type="InterPro" id="IPR001995">
    <property type="entry name" value="Peptidase_A2_cat"/>
</dbReference>
<evidence type="ECO:0000313" key="3">
    <source>
        <dbReference type="EMBL" id="OWK31691.1"/>
    </source>
</evidence>
<organism evidence="3 4">
    <name type="scientific">Sphingomonas mucosissima</name>
    <dbReference type="NCBI Taxonomy" id="370959"/>
    <lineage>
        <taxon>Bacteria</taxon>
        <taxon>Pseudomonadati</taxon>
        <taxon>Pseudomonadota</taxon>
        <taxon>Alphaproteobacteria</taxon>
        <taxon>Sphingomonadales</taxon>
        <taxon>Sphingomonadaceae</taxon>
        <taxon>Sphingomonas</taxon>
    </lineage>
</organism>
<protein>
    <submittedName>
        <fullName evidence="3">Retroviral aspartyl protease</fullName>
    </submittedName>
</protein>
<sequence>MLDRSTPCFVRGDVRGMNRQPNDSAWHAGNTPAIDKGPDRALRSVMRRLFALPCLALLANSVPQQPVAPPAPVTDTGEAALSDQLAFGVDGPRMTVPVQIAGAGPFQFIIDTGAQRTVISRELAGKLGLPGGRMVRLTGMTGTQDVGTVVIPSISVSTLGGERIEAPALAAAHLGAPGMLGIDALQGHALLIDFDNQHMTVTPARKRGERVRRAPDEIVIQARSLFGQLVVTDARVGGERVRVILDTGSVVSMGNLALRKRLAKRGKVTPITLVSVTGGQLVADYGTVGLVKIGDAEIHDMPVAFADAPPFRAFGLENKPAIMLGMDVLKLFTRVQIDFANRELRLSLPRNGVRRG</sequence>
<dbReference type="InterPro" id="IPR034122">
    <property type="entry name" value="Retropepsin-like_bacterial"/>
</dbReference>
<dbReference type="PROSITE" id="PS50175">
    <property type="entry name" value="ASP_PROT_RETROV"/>
    <property type="match status" value="1"/>
</dbReference>
<dbReference type="Pfam" id="PF13650">
    <property type="entry name" value="Asp_protease_2"/>
    <property type="match status" value="2"/>
</dbReference>
<dbReference type="CDD" id="cd05483">
    <property type="entry name" value="retropepsin_like_bacteria"/>
    <property type="match status" value="2"/>
</dbReference>
<keyword evidence="4" id="KW-1185">Reference proteome</keyword>
<keyword evidence="3" id="KW-0645">Protease</keyword>
<dbReference type="PROSITE" id="PS00141">
    <property type="entry name" value="ASP_PROTEASE"/>
    <property type="match status" value="1"/>
</dbReference>
<evidence type="ECO:0000256" key="1">
    <source>
        <dbReference type="ARBA" id="ARBA00022801"/>
    </source>
</evidence>